<feature type="compositionally biased region" description="Basic and acidic residues" evidence="1">
    <location>
        <begin position="192"/>
        <end position="206"/>
    </location>
</feature>
<evidence type="ECO:0000313" key="2">
    <source>
        <dbReference type="EMBL" id="BBH93392.1"/>
    </source>
</evidence>
<feature type="compositionally biased region" description="Low complexity" evidence="1">
    <location>
        <begin position="1"/>
        <end position="10"/>
    </location>
</feature>
<feature type="region of interest" description="Disordered" evidence="1">
    <location>
        <begin position="1"/>
        <end position="44"/>
    </location>
</feature>
<sequence length="206" mass="20516">MRGVKGQEQVGAEEGEPVEAGAVLQEGVEGGRRGLAQEGDLLEGEAEPGAGVLVEAEADEEGVGGLVLVPEGGPGQGEGGFLLRGEAGEGLGVPELFEGEVVPDGGPLGEDGGDVSEAQLPGPGKAGLGEQVLGGEGLQVLWAEEGAGGLDMAVAELGEAPGSEEEALVMMEGEQEVAQGRMKGGVGAPEKVVLKERGSGWRESKA</sequence>
<proteinExistence type="predicted"/>
<evidence type="ECO:0000256" key="1">
    <source>
        <dbReference type="SAM" id="MobiDB-lite"/>
    </source>
</evidence>
<gene>
    <name evidence="2" type="ORF">KTA_15910</name>
</gene>
<organism evidence="2">
    <name type="scientific">Thermogemmatispora argillosa</name>
    <dbReference type="NCBI Taxonomy" id="2045280"/>
    <lineage>
        <taxon>Bacteria</taxon>
        <taxon>Bacillati</taxon>
        <taxon>Chloroflexota</taxon>
        <taxon>Ktedonobacteria</taxon>
        <taxon>Thermogemmatisporales</taxon>
        <taxon>Thermogemmatisporaceae</taxon>
        <taxon>Thermogemmatispora</taxon>
    </lineage>
</organism>
<name>A0A455T2E0_9CHLR</name>
<feature type="region of interest" description="Disordered" evidence="1">
    <location>
        <begin position="105"/>
        <end position="124"/>
    </location>
</feature>
<dbReference type="EMBL" id="AP019377">
    <property type="protein sequence ID" value="BBH93392.1"/>
    <property type="molecule type" value="Genomic_DNA"/>
</dbReference>
<accession>A0A455T2E0</accession>
<dbReference type="AlphaFoldDB" id="A0A455T2E0"/>
<protein>
    <submittedName>
        <fullName evidence="2">Uncharacterized protein</fullName>
    </submittedName>
</protein>
<reference evidence="2" key="1">
    <citation type="submission" date="2018-12" db="EMBL/GenBank/DDBJ databases">
        <title>Novel natural products biosynthetic potential of the class Ktedonobacteria.</title>
        <authorList>
            <person name="Zheng Y."/>
            <person name="Saitou A."/>
            <person name="Wang C.M."/>
            <person name="Toyoda A."/>
            <person name="Minakuchi Y."/>
            <person name="Sekiguchi Y."/>
            <person name="Ueda K."/>
            <person name="Takano H."/>
            <person name="Sakai Y."/>
            <person name="Yokota A."/>
            <person name="Yabe S."/>
        </authorList>
    </citation>
    <scope>NUCLEOTIDE SEQUENCE</scope>
    <source>
        <strain evidence="2">A3-2</strain>
    </source>
</reference>
<feature type="region of interest" description="Disordered" evidence="1">
    <location>
        <begin position="179"/>
        <end position="206"/>
    </location>
</feature>